<feature type="region of interest" description="Disordered" evidence="1">
    <location>
        <begin position="23"/>
        <end position="62"/>
    </location>
</feature>
<reference evidence="2" key="1">
    <citation type="submission" date="2014-05" db="EMBL/GenBank/DDBJ databases">
        <authorList>
            <person name="Chronopoulou M."/>
        </authorList>
    </citation>
    <scope>NUCLEOTIDE SEQUENCE</scope>
    <source>
        <tissue evidence="2">Whole organism</tissue>
    </source>
</reference>
<evidence type="ECO:0000256" key="1">
    <source>
        <dbReference type="SAM" id="MobiDB-lite"/>
    </source>
</evidence>
<organism evidence="2">
    <name type="scientific">Lepeophtheirus salmonis</name>
    <name type="common">Salmon louse</name>
    <name type="synonym">Caligus salmonis</name>
    <dbReference type="NCBI Taxonomy" id="72036"/>
    <lineage>
        <taxon>Eukaryota</taxon>
        <taxon>Metazoa</taxon>
        <taxon>Ecdysozoa</taxon>
        <taxon>Arthropoda</taxon>
        <taxon>Crustacea</taxon>
        <taxon>Multicrustacea</taxon>
        <taxon>Hexanauplia</taxon>
        <taxon>Copepoda</taxon>
        <taxon>Siphonostomatoida</taxon>
        <taxon>Caligidae</taxon>
        <taxon>Lepeophtheirus</taxon>
    </lineage>
</organism>
<name>A0A0K2T730_LEPSM</name>
<feature type="compositionally biased region" description="Low complexity" evidence="1">
    <location>
        <begin position="26"/>
        <end position="42"/>
    </location>
</feature>
<accession>A0A0K2T730</accession>
<proteinExistence type="predicted"/>
<dbReference type="EMBL" id="HACA01004259">
    <property type="protein sequence ID" value="CDW21620.1"/>
    <property type="molecule type" value="Transcribed_RNA"/>
</dbReference>
<evidence type="ECO:0000313" key="2">
    <source>
        <dbReference type="EMBL" id="CDW21620.1"/>
    </source>
</evidence>
<protein>
    <submittedName>
        <fullName evidence="2">Uncharacterized protein</fullName>
    </submittedName>
</protein>
<dbReference type="AlphaFoldDB" id="A0A0K2T730"/>
<sequence>MTRTTSSSSLPSDNEGAVIVLATLNSSNSEPSSTSSPSSGSNIDDESSSGGPDFQNDELNNTVRLKPIIKRLYSSTSLSTHKKRPPRCVRFDKRRPQTMEVRDWRIGIEDIVDGPPSTSIFSDK</sequence>